<reference evidence="1" key="1">
    <citation type="journal article" date="2021" name="Mol. Plant Microbe Interact.">
        <title>Complete Genome Sequence of the Plant-Pathogenic Fungus Colletotrichum lupini.</title>
        <authorList>
            <person name="Baroncelli R."/>
            <person name="Pensec F."/>
            <person name="Da Lio D."/>
            <person name="Boufleur T."/>
            <person name="Vicente I."/>
            <person name="Sarrocco S."/>
            <person name="Picot A."/>
            <person name="Baraldi E."/>
            <person name="Sukno S."/>
            <person name="Thon M."/>
            <person name="Le Floch G."/>
        </authorList>
    </citation>
    <scope>NUCLEOTIDE SEQUENCE</scope>
    <source>
        <strain evidence="1">IMI 504893</strain>
    </source>
</reference>
<name>A0A9Q8SR30_9PEZI</name>
<dbReference type="GeneID" id="73341494"/>
<dbReference type="AlphaFoldDB" id="A0A9Q8SR30"/>
<protein>
    <submittedName>
        <fullName evidence="1">Uncharacterized protein</fullName>
    </submittedName>
</protein>
<gene>
    <name evidence="1" type="ORF">CLUP02_07490</name>
</gene>
<proteinExistence type="predicted"/>
<accession>A0A9Q8SR30</accession>
<dbReference type="KEGG" id="clup:CLUP02_07490"/>
<dbReference type="Proteomes" id="UP000830671">
    <property type="component" value="Chromosome 4"/>
</dbReference>
<dbReference type="EMBL" id="CP019476">
    <property type="protein sequence ID" value="UQC82004.1"/>
    <property type="molecule type" value="Genomic_DNA"/>
</dbReference>
<evidence type="ECO:0000313" key="2">
    <source>
        <dbReference type="Proteomes" id="UP000830671"/>
    </source>
</evidence>
<dbReference type="RefSeq" id="XP_049143627.1">
    <property type="nucleotide sequence ID" value="XM_049286484.1"/>
</dbReference>
<sequence>MRRMTTFWGIVQHPGRIPRRAHSSRSCDSRRRFCADYLKAPRSVRGFCFFSLNVQVPDRVMRLFIYSIWAPC</sequence>
<evidence type="ECO:0000313" key="1">
    <source>
        <dbReference type="EMBL" id="UQC82004.1"/>
    </source>
</evidence>
<organism evidence="1 2">
    <name type="scientific">Colletotrichum lupini</name>
    <dbReference type="NCBI Taxonomy" id="145971"/>
    <lineage>
        <taxon>Eukaryota</taxon>
        <taxon>Fungi</taxon>
        <taxon>Dikarya</taxon>
        <taxon>Ascomycota</taxon>
        <taxon>Pezizomycotina</taxon>
        <taxon>Sordariomycetes</taxon>
        <taxon>Hypocreomycetidae</taxon>
        <taxon>Glomerellales</taxon>
        <taxon>Glomerellaceae</taxon>
        <taxon>Colletotrichum</taxon>
        <taxon>Colletotrichum acutatum species complex</taxon>
    </lineage>
</organism>
<keyword evidence="2" id="KW-1185">Reference proteome</keyword>